<keyword evidence="1" id="KW-0472">Membrane</keyword>
<dbReference type="AlphaFoldDB" id="A0A382VNY7"/>
<keyword evidence="1" id="KW-0812">Transmembrane</keyword>
<organism evidence="2">
    <name type="scientific">marine metagenome</name>
    <dbReference type="NCBI Taxonomy" id="408172"/>
    <lineage>
        <taxon>unclassified sequences</taxon>
        <taxon>metagenomes</taxon>
        <taxon>ecological metagenomes</taxon>
    </lineage>
</organism>
<feature type="non-terminal residue" evidence="2">
    <location>
        <position position="65"/>
    </location>
</feature>
<protein>
    <submittedName>
        <fullName evidence="2">Uncharacterized protein</fullName>
    </submittedName>
</protein>
<name>A0A382VNY7_9ZZZZ</name>
<dbReference type="EMBL" id="UINC01153160">
    <property type="protein sequence ID" value="SVD47725.1"/>
    <property type="molecule type" value="Genomic_DNA"/>
</dbReference>
<evidence type="ECO:0000256" key="1">
    <source>
        <dbReference type="SAM" id="Phobius"/>
    </source>
</evidence>
<proteinExistence type="predicted"/>
<feature type="transmembrane region" description="Helical" evidence="1">
    <location>
        <begin position="6"/>
        <end position="21"/>
    </location>
</feature>
<evidence type="ECO:0000313" key="2">
    <source>
        <dbReference type="EMBL" id="SVD47725.1"/>
    </source>
</evidence>
<keyword evidence="1" id="KW-1133">Transmembrane helix</keyword>
<gene>
    <name evidence="2" type="ORF">METZ01_LOCUS400579</name>
</gene>
<sequence>MVSAYVAITVLLLIFCLYSKFSNKLKTAIVVIMASFYVFTWIGYKQVLGWPSTQEIPEEFRLIWV</sequence>
<accession>A0A382VNY7</accession>
<feature type="transmembrane region" description="Helical" evidence="1">
    <location>
        <begin position="28"/>
        <end position="44"/>
    </location>
</feature>
<reference evidence="2" key="1">
    <citation type="submission" date="2018-05" db="EMBL/GenBank/DDBJ databases">
        <authorList>
            <person name="Lanie J.A."/>
            <person name="Ng W.-L."/>
            <person name="Kazmierczak K.M."/>
            <person name="Andrzejewski T.M."/>
            <person name="Davidsen T.M."/>
            <person name="Wayne K.J."/>
            <person name="Tettelin H."/>
            <person name="Glass J.I."/>
            <person name="Rusch D."/>
            <person name="Podicherti R."/>
            <person name="Tsui H.-C.T."/>
            <person name="Winkler M.E."/>
        </authorList>
    </citation>
    <scope>NUCLEOTIDE SEQUENCE</scope>
</reference>